<dbReference type="Gene3D" id="3.40.50.11530">
    <property type="match status" value="1"/>
</dbReference>
<sequence length="577" mass="64606">MRIMLFHVTKGLNCQLLEKDVLCIPGERVPDPEFGPVLVLTEMTMRNKLQCQEHQNCIPCVQVMLHLRLLEILRTHILLSAYTYPSSYCVAVEAWIPYGQPDWHNSTLIAPENVSLPISKVFPCLCLQVHLPISDTEALSRAWAESHLDVKVFNGILSCSFSAPCDLPGELVPCWRGEELACHPLHPQLRMDLILHELQEFPGLRPHPKLCVQGYLRFDCFPVSISGELYVTAFTRPSYLSSHVLQLTHYGPDIKGNHNSFQHLLFWTTLDFQGNFSVHVLEQGSWVPLAQAVSTRNGILEEALQNDMHSGECMLDIMFPGNHRTHWVLAWMITFLGLSSIVFVLLLKKEALKGVLQGHHILILYSPDHKAFERLVGTLAGALTQLQLSVSLELWSRGELGSLGPMQWLHAQRHQVLEAGGTILLLFSPGAVAGCAEWLGWKQTDTLPPIKPDNTFLASLNCILPDFQAGKSRGKYIVACFEELLAVNEIPGLFHSVPVYPLPSQLLSFLLALAGPGVSYEQRSSLRRHAVWISKSLERAVLECQQNKASWQYSLLLPDHCVDGQIKGNDGHSFIVS</sequence>
<dbReference type="Pfam" id="PF08357">
    <property type="entry name" value="SEFIR"/>
    <property type="match status" value="1"/>
</dbReference>
<dbReference type="PROSITE" id="PS51534">
    <property type="entry name" value="SEFIR"/>
    <property type="match status" value="1"/>
</dbReference>
<dbReference type="PANTHER" id="PTHR15583:SF12">
    <property type="entry name" value="INTERLEUKIN-17 RECEPTOR C"/>
    <property type="match status" value="1"/>
</dbReference>
<keyword evidence="8" id="KW-0675">Receptor</keyword>
<evidence type="ECO:0000313" key="13">
    <source>
        <dbReference type="EMBL" id="KAH0630327.1"/>
    </source>
</evidence>
<dbReference type="Pfam" id="PF15037">
    <property type="entry name" value="IL17_R_N"/>
    <property type="match status" value="1"/>
</dbReference>
<keyword evidence="3" id="KW-1003">Cell membrane</keyword>
<keyword evidence="14" id="KW-1185">Reference proteome</keyword>
<feature type="transmembrane region" description="Helical" evidence="11">
    <location>
        <begin position="327"/>
        <end position="347"/>
    </location>
</feature>
<evidence type="ECO:0000256" key="9">
    <source>
        <dbReference type="ARBA" id="ARBA00023180"/>
    </source>
</evidence>
<evidence type="ECO:0000256" key="4">
    <source>
        <dbReference type="ARBA" id="ARBA00022692"/>
    </source>
</evidence>
<evidence type="ECO:0000256" key="2">
    <source>
        <dbReference type="ARBA" id="ARBA00004479"/>
    </source>
</evidence>
<comment type="caution">
    <text evidence="13">The sequence shown here is derived from an EMBL/GenBank/DDBJ whole genome shotgun (WGS) entry which is preliminary data.</text>
</comment>
<evidence type="ECO:0000256" key="11">
    <source>
        <dbReference type="SAM" id="Phobius"/>
    </source>
</evidence>
<keyword evidence="10" id="KW-0395">Inflammatory response</keyword>
<keyword evidence="4 11" id="KW-0812">Transmembrane</keyword>
<evidence type="ECO:0000256" key="6">
    <source>
        <dbReference type="ARBA" id="ARBA00022989"/>
    </source>
</evidence>
<dbReference type="Proteomes" id="UP000826234">
    <property type="component" value="Unassembled WGS sequence"/>
</dbReference>
<accession>A0ABQ7TKM4</accession>
<keyword evidence="6 11" id="KW-1133">Transmembrane helix</keyword>
<evidence type="ECO:0000256" key="1">
    <source>
        <dbReference type="ARBA" id="ARBA00004162"/>
    </source>
</evidence>
<reference evidence="13 14" key="1">
    <citation type="journal article" date="2022" name="Gigascience">
        <title>A chromosome-level genome assembly and annotation of the desert horned lizard, Phrynosoma platyrhinos, provides insight into chromosomal rearrangements among reptiles.</title>
        <authorList>
            <person name="Koochekian N."/>
            <person name="Ascanio A."/>
            <person name="Farleigh K."/>
            <person name="Card D.C."/>
            <person name="Schield D.R."/>
            <person name="Castoe T.A."/>
            <person name="Jezkova T."/>
        </authorList>
    </citation>
    <scope>NUCLEOTIDE SEQUENCE [LARGE SCALE GENOMIC DNA]</scope>
    <source>
        <strain evidence="13">NK-2021</strain>
    </source>
</reference>
<dbReference type="InterPro" id="IPR039465">
    <property type="entry name" value="IL-17_rcpt-like"/>
</dbReference>
<keyword evidence="9" id="KW-0325">Glycoprotein</keyword>
<keyword evidence="5" id="KW-0732">Signal</keyword>
<keyword evidence="7 11" id="KW-0472">Membrane</keyword>
<name>A0ABQ7TKM4_PHRPL</name>
<organism evidence="13 14">
    <name type="scientific">Phrynosoma platyrhinos</name>
    <name type="common">Desert horned lizard</name>
    <dbReference type="NCBI Taxonomy" id="52577"/>
    <lineage>
        <taxon>Eukaryota</taxon>
        <taxon>Metazoa</taxon>
        <taxon>Chordata</taxon>
        <taxon>Craniata</taxon>
        <taxon>Vertebrata</taxon>
        <taxon>Euteleostomi</taxon>
        <taxon>Lepidosauria</taxon>
        <taxon>Squamata</taxon>
        <taxon>Bifurcata</taxon>
        <taxon>Unidentata</taxon>
        <taxon>Episquamata</taxon>
        <taxon>Toxicofera</taxon>
        <taxon>Iguania</taxon>
        <taxon>Phrynosomatidae</taxon>
        <taxon>Phrynosomatinae</taxon>
        <taxon>Phrynosoma</taxon>
    </lineage>
</organism>
<dbReference type="PANTHER" id="PTHR15583">
    <property type="entry name" value="INTERLEUKIN-17 RECEPTOR"/>
    <property type="match status" value="1"/>
</dbReference>
<feature type="domain" description="SEFIR" evidence="12">
    <location>
        <begin position="358"/>
        <end position="511"/>
    </location>
</feature>
<evidence type="ECO:0000256" key="8">
    <source>
        <dbReference type="ARBA" id="ARBA00023170"/>
    </source>
</evidence>
<comment type="subcellular location">
    <subcellularLocation>
        <location evidence="1">Cell membrane</location>
        <topology evidence="1">Single-pass membrane protein</topology>
    </subcellularLocation>
    <subcellularLocation>
        <location evidence="2">Membrane</location>
        <topology evidence="2">Single-pass type I membrane protein</topology>
    </subcellularLocation>
</comment>
<dbReference type="EMBL" id="JAIPUX010000439">
    <property type="protein sequence ID" value="KAH0630327.1"/>
    <property type="molecule type" value="Genomic_DNA"/>
</dbReference>
<proteinExistence type="predicted"/>
<dbReference type="InterPro" id="IPR013568">
    <property type="entry name" value="SEFIR_dom"/>
</dbReference>
<protein>
    <recommendedName>
        <fullName evidence="12">SEFIR domain-containing protein</fullName>
    </recommendedName>
</protein>
<evidence type="ECO:0000256" key="3">
    <source>
        <dbReference type="ARBA" id="ARBA00022475"/>
    </source>
</evidence>
<gene>
    <name evidence="13" type="ORF">JD844_013257</name>
</gene>
<evidence type="ECO:0000259" key="12">
    <source>
        <dbReference type="PROSITE" id="PS51534"/>
    </source>
</evidence>
<evidence type="ECO:0000256" key="5">
    <source>
        <dbReference type="ARBA" id="ARBA00022729"/>
    </source>
</evidence>
<evidence type="ECO:0000256" key="10">
    <source>
        <dbReference type="ARBA" id="ARBA00023198"/>
    </source>
</evidence>
<dbReference type="InterPro" id="IPR027841">
    <property type="entry name" value="IL-17_rcpt_C/E_N"/>
</dbReference>
<evidence type="ECO:0000313" key="14">
    <source>
        <dbReference type="Proteomes" id="UP000826234"/>
    </source>
</evidence>
<evidence type="ECO:0000256" key="7">
    <source>
        <dbReference type="ARBA" id="ARBA00023136"/>
    </source>
</evidence>